<evidence type="ECO:0000313" key="1">
    <source>
        <dbReference type="EMBL" id="KNZ42652.1"/>
    </source>
</evidence>
<proteinExistence type="predicted"/>
<gene>
    <name evidence="1" type="ORF">AKG39_05810</name>
</gene>
<dbReference type="AlphaFoldDB" id="A0A0L6U2S1"/>
<sequence length="204" mass="22783">MEPLITIETVPIKIEYVEKEPLRMSSVHSQLVDVTGEQGNERVESRPIRISVKDSFEPSSVYNWNNLTYTATAKYGDDGNLKLEVSMEDGEAKPIHFKEITRNIDHMADLLVSSEAQTGEDSASMEISFDMGGLPSGMPSATNQNIQFFPPDIELKMTQRPQVIIKYVGGPIYVPMSADPDYVRPEGLMEMPELAQGLKMDLKV</sequence>
<keyword evidence="2" id="KW-1185">Reference proteome</keyword>
<dbReference type="RefSeq" id="WP_050739419.1">
    <property type="nucleotide sequence ID" value="NZ_LGYO01000011.1"/>
</dbReference>
<comment type="caution">
    <text evidence="1">The sequence shown here is derived from an EMBL/GenBank/DDBJ whole genome shotgun (WGS) entry which is preliminary data.</text>
</comment>
<dbReference type="STRING" id="52689.AKG39_05810"/>
<evidence type="ECO:0000313" key="2">
    <source>
        <dbReference type="Proteomes" id="UP000036873"/>
    </source>
</evidence>
<name>A0A0L6U2S1_9FIRM</name>
<organism evidence="1 2">
    <name type="scientific">Acetobacterium bakii</name>
    <dbReference type="NCBI Taxonomy" id="52689"/>
    <lineage>
        <taxon>Bacteria</taxon>
        <taxon>Bacillati</taxon>
        <taxon>Bacillota</taxon>
        <taxon>Clostridia</taxon>
        <taxon>Eubacteriales</taxon>
        <taxon>Eubacteriaceae</taxon>
        <taxon>Acetobacterium</taxon>
    </lineage>
</organism>
<dbReference type="OrthoDB" id="2063031at2"/>
<reference evidence="2" key="1">
    <citation type="submission" date="2015-07" db="EMBL/GenBank/DDBJ databases">
        <title>Draft genome sequence of Acetobacterium bakii DSM 8293, a potential psychrophilic chemical producer through syngas fermentation.</title>
        <authorList>
            <person name="Song Y."/>
            <person name="Hwang S."/>
            <person name="Cho B.-K."/>
        </authorList>
    </citation>
    <scope>NUCLEOTIDE SEQUENCE [LARGE SCALE GENOMIC DNA]</scope>
    <source>
        <strain evidence="2">DSM 8239</strain>
    </source>
</reference>
<protein>
    <submittedName>
        <fullName evidence="1">Uncharacterized protein</fullName>
    </submittedName>
</protein>
<dbReference type="EMBL" id="LGYO01000011">
    <property type="protein sequence ID" value="KNZ42652.1"/>
    <property type="molecule type" value="Genomic_DNA"/>
</dbReference>
<accession>A0A0L6U2S1</accession>
<dbReference type="Proteomes" id="UP000036873">
    <property type="component" value="Unassembled WGS sequence"/>
</dbReference>